<dbReference type="OrthoDB" id="9768183at2"/>
<dbReference type="InterPro" id="IPR001638">
    <property type="entry name" value="Solute-binding_3/MltF_N"/>
</dbReference>
<sequence length="251" mass="28619">MLFRNILLAPLLTLTLGAVAVSVHAEQPVIEVVTSEYPPYEYLRDGEVVGDDTRIIRRVLAEMGYQANIRILPWARAEQLARNGRADMLYSLTFSETRDRHYYFTAPINAAQDVFYKRRNHDLQWQTLDDLAGLNFGLSAAYSYAPEFMDWLFDGNARMTKITHEKPELTGLRLVGLGRIDLFICELSVCDYLLEQNVSQHQELANVERMAGDVGPERSFRAAFSRKLPNGRELRDEFNAALKKIRASASN</sequence>
<feature type="signal peptide" evidence="3">
    <location>
        <begin position="1"/>
        <end position="25"/>
    </location>
</feature>
<evidence type="ECO:0000256" key="2">
    <source>
        <dbReference type="ARBA" id="ARBA00022729"/>
    </source>
</evidence>
<evidence type="ECO:0000313" key="5">
    <source>
        <dbReference type="EMBL" id="TGN38688.1"/>
    </source>
</evidence>
<evidence type="ECO:0000256" key="1">
    <source>
        <dbReference type="ARBA" id="ARBA00010333"/>
    </source>
</evidence>
<dbReference type="SUPFAM" id="SSF53850">
    <property type="entry name" value="Periplasmic binding protein-like II"/>
    <property type="match status" value="1"/>
</dbReference>
<proteinExistence type="inferred from homology"/>
<gene>
    <name evidence="5" type="ORF">E5Q11_13155</name>
</gene>
<feature type="domain" description="Solute-binding protein family 3/N-terminal" evidence="4">
    <location>
        <begin position="33"/>
        <end position="248"/>
    </location>
</feature>
<dbReference type="Gene3D" id="3.40.190.10">
    <property type="entry name" value="Periplasmic binding protein-like II"/>
    <property type="match status" value="2"/>
</dbReference>
<keyword evidence="6" id="KW-1185">Reference proteome</keyword>
<name>A0A4Z1C7G8_9GAMM</name>
<evidence type="ECO:0000256" key="3">
    <source>
        <dbReference type="SAM" id="SignalP"/>
    </source>
</evidence>
<organism evidence="5 6">
    <name type="scientific">Marinobacter confluentis</name>
    <dbReference type="NCBI Taxonomy" id="1697557"/>
    <lineage>
        <taxon>Bacteria</taxon>
        <taxon>Pseudomonadati</taxon>
        <taxon>Pseudomonadota</taxon>
        <taxon>Gammaproteobacteria</taxon>
        <taxon>Pseudomonadales</taxon>
        <taxon>Marinobacteraceae</taxon>
        <taxon>Marinobacter</taxon>
    </lineage>
</organism>
<protein>
    <submittedName>
        <fullName evidence="5">Transporter substrate-binding domain-containing protein</fullName>
    </submittedName>
</protein>
<reference evidence="5 6" key="1">
    <citation type="submission" date="2019-04" db="EMBL/GenBank/DDBJ databases">
        <authorList>
            <person name="Park S."/>
            <person name="Yoon J.-H."/>
        </authorList>
    </citation>
    <scope>NUCLEOTIDE SEQUENCE [LARGE SCALE GENOMIC DNA]</scope>
    <source>
        <strain evidence="5 6">HJM-18</strain>
    </source>
</reference>
<dbReference type="AlphaFoldDB" id="A0A4Z1C7G8"/>
<keyword evidence="2 3" id="KW-0732">Signal</keyword>
<evidence type="ECO:0000259" key="4">
    <source>
        <dbReference type="Pfam" id="PF00497"/>
    </source>
</evidence>
<accession>A0A4Z1C7G8</accession>
<evidence type="ECO:0000313" key="6">
    <source>
        <dbReference type="Proteomes" id="UP000298325"/>
    </source>
</evidence>
<comment type="caution">
    <text evidence="5">The sequence shown here is derived from an EMBL/GenBank/DDBJ whole genome shotgun (WGS) entry which is preliminary data.</text>
</comment>
<dbReference type="EMBL" id="SRPF01000004">
    <property type="protein sequence ID" value="TGN38688.1"/>
    <property type="molecule type" value="Genomic_DNA"/>
</dbReference>
<feature type="chain" id="PRO_5021274750" evidence="3">
    <location>
        <begin position="26"/>
        <end position="251"/>
    </location>
</feature>
<dbReference type="PANTHER" id="PTHR35936">
    <property type="entry name" value="MEMBRANE-BOUND LYTIC MUREIN TRANSGLYCOSYLASE F"/>
    <property type="match status" value="1"/>
</dbReference>
<dbReference type="PANTHER" id="PTHR35936:SF25">
    <property type="entry name" value="ABC TRANSPORTER SUBSTRATE-BINDING PROTEIN"/>
    <property type="match status" value="1"/>
</dbReference>
<dbReference type="Proteomes" id="UP000298325">
    <property type="component" value="Unassembled WGS sequence"/>
</dbReference>
<comment type="similarity">
    <text evidence="1">Belongs to the bacterial solute-binding protein 3 family.</text>
</comment>
<dbReference type="Pfam" id="PF00497">
    <property type="entry name" value="SBP_bac_3"/>
    <property type="match status" value="1"/>
</dbReference>
<dbReference type="RefSeq" id="WP_135803914.1">
    <property type="nucleotide sequence ID" value="NZ_SRPF01000004.1"/>
</dbReference>